<proteinExistence type="predicted"/>
<keyword evidence="2" id="KW-1185">Reference proteome</keyword>
<dbReference type="InParanoid" id="W4JX94"/>
<gene>
    <name evidence="1" type="ORF">HETIRDRAFT_164157</name>
</gene>
<protein>
    <submittedName>
        <fullName evidence="1">Uncharacterized protein</fullName>
    </submittedName>
</protein>
<dbReference type="HOGENOM" id="CLU_1695705_0_0_1"/>
<dbReference type="RefSeq" id="XP_009550177.1">
    <property type="nucleotide sequence ID" value="XM_009551882.1"/>
</dbReference>
<sequence>MLFKSRGPSQLRGLGATIEFKFRDKCVSGINRFHHFRGGLLCIDVSDVRCRAGWCADTLNSRSAPLRVKRGARNPARTIRQGAYRNCVLHCAPPTPCESMNREPPGYISACLSLTSSVHACGRSVIYISHFLSRMSSSFRSGREMPPAQHFSQID</sequence>
<name>W4JX94_HETIT</name>
<dbReference type="Proteomes" id="UP000030671">
    <property type="component" value="Unassembled WGS sequence"/>
</dbReference>
<evidence type="ECO:0000313" key="2">
    <source>
        <dbReference type="Proteomes" id="UP000030671"/>
    </source>
</evidence>
<dbReference type="KEGG" id="hir:HETIRDRAFT_164157"/>
<dbReference type="AlphaFoldDB" id="W4JX94"/>
<dbReference type="GeneID" id="20667897"/>
<dbReference type="EMBL" id="KI925462">
    <property type="protein sequence ID" value="ETW78182.1"/>
    <property type="molecule type" value="Genomic_DNA"/>
</dbReference>
<reference evidence="1 2" key="1">
    <citation type="journal article" date="2012" name="New Phytol.">
        <title>Insight into trade-off between wood decay and parasitism from the genome of a fungal forest pathogen.</title>
        <authorList>
            <person name="Olson A."/>
            <person name="Aerts A."/>
            <person name="Asiegbu F."/>
            <person name="Belbahri L."/>
            <person name="Bouzid O."/>
            <person name="Broberg A."/>
            <person name="Canback B."/>
            <person name="Coutinho P.M."/>
            <person name="Cullen D."/>
            <person name="Dalman K."/>
            <person name="Deflorio G."/>
            <person name="van Diepen L.T."/>
            <person name="Dunand C."/>
            <person name="Duplessis S."/>
            <person name="Durling M."/>
            <person name="Gonthier P."/>
            <person name="Grimwood J."/>
            <person name="Fossdal C.G."/>
            <person name="Hansson D."/>
            <person name="Henrissat B."/>
            <person name="Hietala A."/>
            <person name="Himmelstrand K."/>
            <person name="Hoffmeister D."/>
            <person name="Hogberg N."/>
            <person name="James T.Y."/>
            <person name="Karlsson M."/>
            <person name="Kohler A."/>
            <person name="Kues U."/>
            <person name="Lee Y.H."/>
            <person name="Lin Y.C."/>
            <person name="Lind M."/>
            <person name="Lindquist E."/>
            <person name="Lombard V."/>
            <person name="Lucas S."/>
            <person name="Lunden K."/>
            <person name="Morin E."/>
            <person name="Murat C."/>
            <person name="Park J."/>
            <person name="Raffaello T."/>
            <person name="Rouze P."/>
            <person name="Salamov A."/>
            <person name="Schmutz J."/>
            <person name="Solheim H."/>
            <person name="Stahlberg J."/>
            <person name="Velez H."/>
            <person name="de Vries R.P."/>
            <person name="Wiebenga A."/>
            <person name="Woodward S."/>
            <person name="Yakovlev I."/>
            <person name="Garbelotto M."/>
            <person name="Martin F."/>
            <person name="Grigoriev I.V."/>
            <person name="Stenlid J."/>
        </authorList>
    </citation>
    <scope>NUCLEOTIDE SEQUENCE [LARGE SCALE GENOMIC DNA]</scope>
    <source>
        <strain evidence="1 2">TC 32-1</strain>
    </source>
</reference>
<evidence type="ECO:0000313" key="1">
    <source>
        <dbReference type="EMBL" id="ETW78182.1"/>
    </source>
</evidence>
<organism evidence="1 2">
    <name type="scientific">Heterobasidion irregulare (strain TC 32-1)</name>
    <dbReference type="NCBI Taxonomy" id="747525"/>
    <lineage>
        <taxon>Eukaryota</taxon>
        <taxon>Fungi</taxon>
        <taxon>Dikarya</taxon>
        <taxon>Basidiomycota</taxon>
        <taxon>Agaricomycotina</taxon>
        <taxon>Agaricomycetes</taxon>
        <taxon>Russulales</taxon>
        <taxon>Bondarzewiaceae</taxon>
        <taxon>Heterobasidion</taxon>
        <taxon>Heterobasidion annosum species complex</taxon>
    </lineage>
</organism>
<accession>W4JX94</accession>